<evidence type="ECO:0000256" key="6">
    <source>
        <dbReference type="ARBA" id="ARBA00022723"/>
    </source>
</evidence>
<evidence type="ECO:0000256" key="9">
    <source>
        <dbReference type="ARBA" id="ARBA00022842"/>
    </source>
</evidence>
<dbReference type="GO" id="GO:0005737">
    <property type="term" value="C:cytoplasm"/>
    <property type="evidence" value="ECO:0007669"/>
    <property type="project" value="UniProtKB-SubCell"/>
</dbReference>
<dbReference type="InterPro" id="IPR003442">
    <property type="entry name" value="T6A_TsaE"/>
</dbReference>
<dbReference type="SUPFAM" id="SSF52540">
    <property type="entry name" value="P-loop containing nucleoside triphosphate hydrolases"/>
    <property type="match status" value="1"/>
</dbReference>
<keyword evidence="6" id="KW-0479">Metal-binding</keyword>
<evidence type="ECO:0000256" key="7">
    <source>
        <dbReference type="ARBA" id="ARBA00022741"/>
    </source>
</evidence>
<reference evidence="11 12" key="1">
    <citation type="journal article" date="2018" name="Parasitology">
        <title>The reduced genome of Candidatus Kinetoplastibacterium sorsogonicusi, the endosymbiont of Kentomonas sorsogonicus (Trypanosomatidae): loss of the haem-synthesis pathway.</title>
        <authorList>
            <person name="Silva F.M."/>
            <person name="Kostygov A.Y."/>
            <person name="Spodareva V.V."/>
            <person name="Butenko A."/>
            <person name="Tossou R."/>
            <person name="Lukes J."/>
            <person name="Yurchenko V."/>
            <person name="Alves J.M.P."/>
        </authorList>
    </citation>
    <scope>NUCLEOTIDE SEQUENCE [LARGE SCALE GENOMIC DNA]</scope>
    <source>
        <strain evidence="11 12">MF-08</strain>
    </source>
</reference>
<evidence type="ECO:0000256" key="4">
    <source>
        <dbReference type="ARBA" id="ARBA00022490"/>
    </source>
</evidence>
<keyword evidence="8" id="KW-0067">ATP-binding</keyword>
<evidence type="ECO:0000256" key="5">
    <source>
        <dbReference type="ARBA" id="ARBA00022694"/>
    </source>
</evidence>
<evidence type="ECO:0000256" key="3">
    <source>
        <dbReference type="ARBA" id="ARBA00019010"/>
    </source>
</evidence>
<dbReference type="EMBL" id="CP025628">
    <property type="protein sequence ID" value="AWD32641.1"/>
    <property type="molecule type" value="Genomic_DNA"/>
</dbReference>
<keyword evidence="9" id="KW-0460">Magnesium</keyword>
<evidence type="ECO:0000256" key="1">
    <source>
        <dbReference type="ARBA" id="ARBA00004496"/>
    </source>
</evidence>
<dbReference type="GO" id="GO:0005524">
    <property type="term" value="F:ATP binding"/>
    <property type="evidence" value="ECO:0007669"/>
    <property type="project" value="UniProtKB-KW"/>
</dbReference>
<accession>A0A3S7JAH3</accession>
<evidence type="ECO:0000313" key="12">
    <source>
        <dbReference type="Proteomes" id="UP000266796"/>
    </source>
</evidence>
<keyword evidence="12" id="KW-1185">Reference proteome</keyword>
<dbReference type="RefSeq" id="WP_108674043.1">
    <property type="nucleotide sequence ID" value="NZ_CP025628.1"/>
</dbReference>
<keyword evidence="7" id="KW-0547">Nucleotide-binding</keyword>
<dbReference type="Gene3D" id="3.40.50.300">
    <property type="entry name" value="P-loop containing nucleotide triphosphate hydrolases"/>
    <property type="match status" value="1"/>
</dbReference>
<dbReference type="AlphaFoldDB" id="A0A3S7JAH3"/>
<comment type="similarity">
    <text evidence="2">Belongs to the TsaE family.</text>
</comment>
<protein>
    <recommendedName>
        <fullName evidence="3">tRNA threonylcarbamoyladenosine biosynthesis protein TsaE</fullName>
    </recommendedName>
    <alternativeName>
        <fullName evidence="10">t(6)A37 threonylcarbamoyladenosine biosynthesis protein TsaE</fullName>
    </alternativeName>
</protein>
<dbReference type="Proteomes" id="UP000266796">
    <property type="component" value="Chromosome"/>
</dbReference>
<dbReference type="OrthoDB" id="9800307at2"/>
<dbReference type="InterPro" id="IPR027417">
    <property type="entry name" value="P-loop_NTPase"/>
</dbReference>
<organism evidence="11 12">
    <name type="scientific">Candidatus Kinetoplastidibacterium kentomonadis</name>
    <dbReference type="NCBI Taxonomy" id="1576550"/>
    <lineage>
        <taxon>Bacteria</taxon>
        <taxon>Pseudomonadati</taxon>
        <taxon>Pseudomonadota</taxon>
        <taxon>Betaproteobacteria</taxon>
        <taxon>Candidatus Kinetoplastidibacterium</taxon>
    </lineage>
</organism>
<name>A0A3S7JAH3_9PROT</name>
<dbReference type="PANTHER" id="PTHR33540">
    <property type="entry name" value="TRNA THREONYLCARBAMOYLADENOSINE BIOSYNTHESIS PROTEIN TSAE"/>
    <property type="match status" value="1"/>
</dbReference>
<dbReference type="GO" id="GO:0002949">
    <property type="term" value="P:tRNA threonylcarbamoyladenosine modification"/>
    <property type="evidence" value="ECO:0007669"/>
    <property type="project" value="InterPro"/>
</dbReference>
<gene>
    <name evidence="11" type="primary">tsaE</name>
    <name evidence="11" type="ORF">CKSOR_00535</name>
</gene>
<evidence type="ECO:0000256" key="8">
    <source>
        <dbReference type="ARBA" id="ARBA00022840"/>
    </source>
</evidence>
<keyword evidence="5" id="KW-0819">tRNA processing</keyword>
<dbReference type="PANTHER" id="PTHR33540:SF2">
    <property type="entry name" value="TRNA THREONYLCARBAMOYLADENOSINE BIOSYNTHESIS PROTEIN TSAE"/>
    <property type="match status" value="1"/>
</dbReference>
<dbReference type="GO" id="GO:0046872">
    <property type="term" value="F:metal ion binding"/>
    <property type="evidence" value="ECO:0007669"/>
    <property type="project" value="UniProtKB-KW"/>
</dbReference>
<evidence type="ECO:0000313" key="11">
    <source>
        <dbReference type="EMBL" id="AWD32641.1"/>
    </source>
</evidence>
<dbReference type="KEGG" id="kso:CKSOR_00535"/>
<comment type="subcellular location">
    <subcellularLocation>
        <location evidence="1">Cytoplasm</location>
    </subcellularLocation>
</comment>
<keyword evidence="4" id="KW-0963">Cytoplasm</keyword>
<dbReference type="Pfam" id="PF02367">
    <property type="entry name" value="TsaE"/>
    <property type="match status" value="1"/>
</dbReference>
<evidence type="ECO:0000256" key="2">
    <source>
        <dbReference type="ARBA" id="ARBA00007599"/>
    </source>
</evidence>
<sequence length="149" mass="17350">MINIANINNLQDTIIIAQKISKFILKNGHANNINIHLNGPVGIGKTTLIRYILQNCGIKARIKSPSFNIIEYYSTESFKFYHIDFYRLNNRDTSILFELKDYIKNNSILLIEWPEIFLDDLPKPNISIVLEYINKNRVAKIFAKDHIKI</sequence>
<evidence type="ECO:0000256" key="10">
    <source>
        <dbReference type="ARBA" id="ARBA00032441"/>
    </source>
</evidence>
<proteinExistence type="inferred from homology"/>
<dbReference type="NCBIfam" id="TIGR00150">
    <property type="entry name" value="T6A_YjeE"/>
    <property type="match status" value="1"/>
</dbReference>